<dbReference type="EMBL" id="ML996687">
    <property type="protein sequence ID" value="KAF2404830.1"/>
    <property type="molecule type" value="Genomic_DNA"/>
</dbReference>
<feature type="non-terminal residue" evidence="1">
    <location>
        <position position="78"/>
    </location>
</feature>
<evidence type="ECO:0000313" key="1">
    <source>
        <dbReference type="EMBL" id="KAF2404830.1"/>
    </source>
</evidence>
<evidence type="ECO:0000313" key="2">
    <source>
        <dbReference type="Proteomes" id="UP000799640"/>
    </source>
</evidence>
<organism evidence="1 2">
    <name type="scientific">Trichodelitschia bisporula</name>
    <dbReference type="NCBI Taxonomy" id="703511"/>
    <lineage>
        <taxon>Eukaryota</taxon>
        <taxon>Fungi</taxon>
        <taxon>Dikarya</taxon>
        <taxon>Ascomycota</taxon>
        <taxon>Pezizomycotina</taxon>
        <taxon>Dothideomycetes</taxon>
        <taxon>Dothideomycetes incertae sedis</taxon>
        <taxon>Phaeotrichales</taxon>
        <taxon>Phaeotrichaceae</taxon>
        <taxon>Trichodelitschia</taxon>
    </lineage>
</organism>
<dbReference type="Proteomes" id="UP000799640">
    <property type="component" value="Unassembled WGS sequence"/>
</dbReference>
<reference evidence="1" key="1">
    <citation type="journal article" date="2020" name="Stud. Mycol.">
        <title>101 Dothideomycetes genomes: a test case for predicting lifestyles and emergence of pathogens.</title>
        <authorList>
            <person name="Haridas S."/>
            <person name="Albert R."/>
            <person name="Binder M."/>
            <person name="Bloem J."/>
            <person name="Labutti K."/>
            <person name="Salamov A."/>
            <person name="Andreopoulos B."/>
            <person name="Baker S."/>
            <person name="Barry K."/>
            <person name="Bills G."/>
            <person name="Bluhm B."/>
            <person name="Cannon C."/>
            <person name="Castanera R."/>
            <person name="Culley D."/>
            <person name="Daum C."/>
            <person name="Ezra D."/>
            <person name="Gonzalez J."/>
            <person name="Henrissat B."/>
            <person name="Kuo A."/>
            <person name="Liang C."/>
            <person name="Lipzen A."/>
            <person name="Lutzoni F."/>
            <person name="Magnuson J."/>
            <person name="Mondo S."/>
            <person name="Nolan M."/>
            <person name="Ohm R."/>
            <person name="Pangilinan J."/>
            <person name="Park H.-J."/>
            <person name="Ramirez L."/>
            <person name="Alfaro M."/>
            <person name="Sun H."/>
            <person name="Tritt A."/>
            <person name="Yoshinaga Y."/>
            <person name="Zwiers L.-H."/>
            <person name="Turgeon B."/>
            <person name="Goodwin S."/>
            <person name="Spatafora J."/>
            <person name="Crous P."/>
            <person name="Grigoriev I."/>
        </authorList>
    </citation>
    <scope>NUCLEOTIDE SEQUENCE</scope>
    <source>
        <strain evidence="1">CBS 262.69</strain>
    </source>
</reference>
<gene>
    <name evidence="1" type="ORF">EJ06DRAFT_525401</name>
</gene>
<dbReference type="AlphaFoldDB" id="A0A6G1I965"/>
<accession>A0A6G1I965</accession>
<protein>
    <submittedName>
        <fullName evidence="1">Uncharacterized protein</fullName>
    </submittedName>
</protein>
<sequence length="78" mass="8877">MGPFQNTNDAFHTHECLDSTCLVPLCLSTRTKVLGDFLLLLQPFSAKLITINCFWGRARLGQARLPLFRGHEIFDDRV</sequence>
<keyword evidence="2" id="KW-1185">Reference proteome</keyword>
<proteinExistence type="predicted"/>
<name>A0A6G1I965_9PEZI</name>